<keyword evidence="11" id="KW-0175">Coiled coil</keyword>
<dbReference type="PIRSF" id="PIRSF005290">
    <property type="entry name" value="NOT_su_3_5"/>
    <property type="match status" value="1"/>
</dbReference>
<dbReference type="Pfam" id="PF04065">
    <property type="entry name" value="Not3"/>
    <property type="match status" value="1"/>
</dbReference>
<feature type="compositionally biased region" description="Low complexity" evidence="12">
    <location>
        <begin position="256"/>
        <end position="309"/>
    </location>
</feature>
<gene>
    <name evidence="15" type="ORF">GNLVRS02_ARAD1D22792g</name>
</gene>
<feature type="region of interest" description="Disordered" evidence="12">
    <location>
        <begin position="241"/>
        <end position="447"/>
    </location>
</feature>
<keyword evidence="6" id="KW-0597">Phosphoprotein</keyword>
<dbReference type="InterPro" id="IPR007282">
    <property type="entry name" value="NOT2/3/5_C"/>
</dbReference>
<evidence type="ECO:0000256" key="9">
    <source>
        <dbReference type="ARBA" id="ARBA00023242"/>
    </source>
</evidence>
<dbReference type="EMBL" id="HG937694">
    <property type="protein sequence ID" value="CDP37928.1"/>
    <property type="molecule type" value="Genomic_DNA"/>
</dbReference>
<keyword evidence="5 10" id="KW-0678">Repressor</keyword>
<keyword evidence="9 10" id="KW-0539">Nucleus</keyword>
<evidence type="ECO:0000256" key="2">
    <source>
        <dbReference type="ARBA" id="ARBA00004496"/>
    </source>
</evidence>
<feature type="coiled-coil region" evidence="11">
    <location>
        <begin position="33"/>
        <end position="60"/>
    </location>
</feature>
<evidence type="ECO:0000256" key="6">
    <source>
        <dbReference type="ARBA" id="ARBA00022553"/>
    </source>
</evidence>
<feature type="compositionally biased region" description="Low complexity" evidence="12">
    <location>
        <begin position="341"/>
        <end position="359"/>
    </location>
</feature>
<feature type="domain" description="NOT2/NOT3/NOT5 C-terminal" evidence="14">
    <location>
        <begin position="482"/>
        <end position="609"/>
    </location>
</feature>
<evidence type="ECO:0000259" key="14">
    <source>
        <dbReference type="Pfam" id="PF04153"/>
    </source>
</evidence>
<evidence type="ECO:0000259" key="13">
    <source>
        <dbReference type="Pfam" id="PF04065"/>
    </source>
</evidence>
<keyword evidence="7 10" id="KW-0805">Transcription regulation</keyword>
<dbReference type="GO" id="GO:0030015">
    <property type="term" value="C:CCR4-NOT core complex"/>
    <property type="evidence" value="ECO:0007669"/>
    <property type="project" value="UniProtKB-UniRule"/>
</dbReference>
<keyword evidence="10" id="KW-0010">Activator</keyword>
<evidence type="ECO:0000256" key="1">
    <source>
        <dbReference type="ARBA" id="ARBA00004123"/>
    </source>
</evidence>
<comment type="similarity">
    <text evidence="3 10">Belongs to the CNOT2/3/5 family.</text>
</comment>
<dbReference type="GO" id="GO:0006355">
    <property type="term" value="P:regulation of DNA-templated transcription"/>
    <property type="evidence" value="ECO:0007669"/>
    <property type="project" value="InterPro"/>
</dbReference>
<evidence type="ECO:0000256" key="12">
    <source>
        <dbReference type="SAM" id="MobiDB-lite"/>
    </source>
</evidence>
<dbReference type="GO" id="GO:0000932">
    <property type="term" value="C:P-body"/>
    <property type="evidence" value="ECO:0007669"/>
    <property type="project" value="UniProtKB-UniRule"/>
</dbReference>
<dbReference type="PANTHER" id="PTHR23326">
    <property type="entry name" value="CCR4 NOT-RELATED"/>
    <property type="match status" value="1"/>
</dbReference>
<dbReference type="Gene3D" id="2.30.30.1020">
    <property type="entry name" value="CCR4-NOT complex subunit 2/3/5, C-terminal domain"/>
    <property type="match status" value="1"/>
</dbReference>
<keyword evidence="8 10" id="KW-0804">Transcription</keyword>
<evidence type="ECO:0000256" key="5">
    <source>
        <dbReference type="ARBA" id="ARBA00022491"/>
    </source>
</evidence>
<evidence type="ECO:0000256" key="10">
    <source>
        <dbReference type="PIRNR" id="PIRNR005290"/>
    </source>
</evidence>
<dbReference type="InterPro" id="IPR038635">
    <property type="entry name" value="CCR4-NOT_su2/3/5_C_sf"/>
</dbReference>
<evidence type="ECO:0000256" key="7">
    <source>
        <dbReference type="ARBA" id="ARBA00023015"/>
    </source>
</evidence>
<evidence type="ECO:0000256" key="11">
    <source>
        <dbReference type="SAM" id="Coils"/>
    </source>
</evidence>
<keyword evidence="4 10" id="KW-0963">Cytoplasm</keyword>
<reference evidence="15" key="1">
    <citation type="submission" date="2014-02" db="EMBL/GenBank/DDBJ databases">
        <authorList>
            <person name="Genoscope - CEA"/>
        </authorList>
    </citation>
    <scope>NUCLEOTIDE SEQUENCE</scope>
    <source>
        <strain evidence="15">LS3</strain>
    </source>
</reference>
<proteinExistence type="inferred from homology"/>
<feature type="domain" description="CCR4-Not complex component Not N-terminal" evidence="13">
    <location>
        <begin position="3"/>
        <end position="230"/>
    </location>
</feature>
<comment type="subcellular location">
    <subcellularLocation>
        <location evidence="2 10">Cytoplasm</location>
    </subcellularLocation>
    <subcellularLocation>
        <location evidence="1 10">Nucleus</location>
    </subcellularLocation>
</comment>
<dbReference type="InterPro" id="IPR007207">
    <property type="entry name" value="Not_N"/>
</dbReference>
<dbReference type="InterPro" id="IPR012270">
    <property type="entry name" value="CCR4-NOT_su3/5"/>
</dbReference>
<name>A0A060TAC6_BLAAD</name>
<accession>A0A060TAC6</accession>
<dbReference type="GO" id="GO:0005634">
    <property type="term" value="C:nucleus"/>
    <property type="evidence" value="ECO:0007669"/>
    <property type="project" value="UniProtKB-SubCell"/>
</dbReference>
<comment type="function">
    <text evidence="10">Acts as component of the CCR4-NOT core complex, which in the nucleus seems to be a general transcription factor, and in the cytoplasm the major mRNA deadenylase involved in mRNA turnover. The NOT protein subcomplex negatively regulates the basal and activated transcription of many genes. Preferentially affects TC-type TATA element-dependent transcription. Could directly or indirectly inhibit component(s) of the general transcription machinery.</text>
</comment>
<dbReference type="GO" id="GO:0000289">
    <property type="term" value="P:nuclear-transcribed mRNA poly(A) tail shortening"/>
    <property type="evidence" value="ECO:0007669"/>
    <property type="project" value="UniProtKB-ARBA"/>
</dbReference>
<dbReference type="FunFam" id="2.30.30.1020:FF:000006">
    <property type="entry name" value="CCR4-NOT transcription complex, subunit 3"/>
    <property type="match status" value="1"/>
</dbReference>
<organism evidence="15">
    <name type="scientific">Blastobotrys adeninivorans</name>
    <name type="common">Yeast</name>
    <name type="synonym">Arxula adeninivorans</name>
    <dbReference type="NCBI Taxonomy" id="409370"/>
    <lineage>
        <taxon>Eukaryota</taxon>
        <taxon>Fungi</taxon>
        <taxon>Dikarya</taxon>
        <taxon>Ascomycota</taxon>
        <taxon>Saccharomycotina</taxon>
        <taxon>Dipodascomycetes</taxon>
        <taxon>Dipodascales</taxon>
        <taxon>Trichomonascaceae</taxon>
        <taxon>Blastobotrys</taxon>
    </lineage>
</organism>
<evidence type="ECO:0000313" key="15">
    <source>
        <dbReference type="EMBL" id="CDP37928.1"/>
    </source>
</evidence>
<dbReference type="Pfam" id="PF04153">
    <property type="entry name" value="NOT2_3_5_C"/>
    <property type="match status" value="1"/>
</dbReference>
<dbReference type="AlphaFoldDB" id="A0A060TAC6"/>
<dbReference type="PhylomeDB" id="A0A060TAC6"/>
<reference evidence="15" key="2">
    <citation type="submission" date="2014-06" db="EMBL/GenBank/DDBJ databases">
        <title>The complete genome of Blastobotrys (Arxula) adeninivorans LS3 - a yeast of biotechnological interest.</title>
        <authorList>
            <person name="Kunze G."/>
            <person name="Gaillardin C."/>
            <person name="Czernicka M."/>
            <person name="Durrens P."/>
            <person name="Martin T."/>
            <person name="Boer E."/>
            <person name="Gabaldon T."/>
            <person name="Cruz J."/>
            <person name="Talla E."/>
            <person name="Marck C."/>
            <person name="Goffeau A."/>
            <person name="Barbe V."/>
            <person name="Baret P."/>
            <person name="Baronian K."/>
            <person name="Beier S."/>
            <person name="Bleykasten C."/>
            <person name="Bode R."/>
            <person name="Casaregola S."/>
            <person name="Despons L."/>
            <person name="Fairhead C."/>
            <person name="Giersberg M."/>
            <person name="Gierski P."/>
            <person name="Hahnel U."/>
            <person name="Hartmann A."/>
            <person name="Jankowska D."/>
            <person name="Jubin C."/>
            <person name="Jung P."/>
            <person name="Lafontaine I."/>
            <person name="Leh-Louis V."/>
            <person name="Lemaire M."/>
            <person name="Marcet-Houben M."/>
            <person name="Mascher M."/>
            <person name="Morel G."/>
            <person name="Richard G.-F."/>
            <person name="Riechen J."/>
            <person name="Sacerdot C."/>
            <person name="Sarkar A."/>
            <person name="Savel G."/>
            <person name="Schacherer J."/>
            <person name="Sherman D."/>
            <person name="Straub M.-L."/>
            <person name="Stein N."/>
            <person name="Thierry A."/>
            <person name="Trautwein-Schult A."/>
            <person name="Westhof E."/>
            <person name="Worch S."/>
            <person name="Dujon B."/>
            <person name="Souciet J.-L."/>
            <person name="Wincker P."/>
            <person name="Scholz U."/>
            <person name="Neuveglise N."/>
        </authorList>
    </citation>
    <scope>NUCLEOTIDE SEQUENCE</scope>
    <source>
        <strain evidence="15">LS3</strain>
    </source>
</reference>
<dbReference type="InterPro" id="IPR040168">
    <property type="entry name" value="Not2/3/5"/>
</dbReference>
<feature type="compositionally biased region" description="Low complexity" evidence="12">
    <location>
        <begin position="411"/>
        <end position="439"/>
    </location>
</feature>
<evidence type="ECO:0000256" key="4">
    <source>
        <dbReference type="ARBA" id="ARBA00022490"/>
    </source>
</evidence>
<protein>
    <recommendedName>
        <fullName evidence="10">General negative regulator of transcription subunit</fullName>
    </recommendedName>
</protein>
<evidence type="ECO:0000256" key="8">
    <source>
        <dbReference type="ARBA" id="ARBA00023163"/>
    </source>
</evidence>
<feature type="compositionally biased region" description="Low complexity" evidence="12">
    <location>
        <begin position="388"/>
        <end position="400"/>
    </location>
</feature>
<feature type="coiled-coil region" evidence="11">
    <location>
        <begin position="123"/>
        <end position="157"/>
    </location>
</feature>
<sequence>MAQRKLQQEMDRVFKRVGEGVQAFDAIYEKVQMSTNQSQKEKLEQDLKREIKKLQRLRDQIKTWMGSNDIKDKKVLTEQRKLIESEMERFKACEKEMKTKAYSKEGLTNARLDPREQEKMETSNFISSMIEELDRQVESLEAEQENLQATMKKGKKDTAKAERISEIEHALERHNWHQTKMETILRMVENGSLSPDAVNNLQEDIKYYVESNQDADFAEDEELYEELNLDDEEDLLAAAAAAEEASHQDGTLEDLATSGTTLPSAASSTTSKETTTPVPEAGTASGSSAAATTSTAASSNAPTIPSAPTIHIGTVKSKPGMTISSSTAAAKVATPREPKHATAPHAPQTAQPAIPAGLSPLPPPPKTVVGLEQPAASSPKPAAPPALTPAKTAVATAPWAEKVAPKKEEPSNASQSSTAPATTTTNTTTPNAPSASSNSGVEKFSFTLPPGLQDLTNSFDSARRRIQSPPPITSISKLLESSYLNCPDSSIADRPRYYHPESPFPTPGYYPQEPLQGLDDPLKLAKMDVDTLFYVFYYRQGTYQQYLAARELKNRSWRFHKRFLTWFQRHEEPKVINNEFEQGTYRYFDFEGLWLQRRKSNFKFEYKYLEDDI</sequence>
<evidence type="ECO:0000256" key="3">
    <source>
        <dbReference type="ARBA" id="ARBA00007682"/>
    </source>
</evidence>